<sequence length="189" mass="21069">MRASRPNRGSVWCAWLATSGLVGLAAAGPVLAVIALGGCAAALGADEVVYRRRARRWFAEAHRRAQQRHDAVLDAWLARRDGDPDRQSTRLVDDVRSPGTARFVERATRAADLRGLARPDAYEAVLRYDEAVAELERAWRRLEARARLADAPQEAQAWMTERVVPWLGSSRSAFATFVRAAREHVRERG</sequence>
<dbReference type="Proteomes" id="UP000230842">
    <property type="component" value="Unassembled WGS sequence"/>
</dbReference>
<gene>
    <name evidence="1" type="ORF">CLV56_0682</name>
</gene>
<dbReference type="RefSeq" id="WP_157805047.1">
    <property type="nucleotide sequence ID" value="NZ_PGEZ01000001.1"/>
</dbReference>
<keyword evidence="2" id="KW-1185">Reference proteome</keyword>
<comment type="caution">
    <text evidence="1">The sequence shown here is derived from an EMBL/GenBank/DDBJ whole genome shotgun (WGS) entry which is preliminary data.</text>
</comment>
<name>A0A2M9BEU5_9ACTN</name>
<dbReference type="OrthoDB" id="10002778at2"/>
<dbReference type="EMBL" id="PGEZ01000001">
    <property type="protein sequence ID" value="PJJ56473.1"/>
    <property type="molecule type" value="Genomic_DNA"/>
</dbReference>
<evidence type="ECO:0000313" key="1">
    <source>
        <dbReference type="EMBL" id="PJJ56473.1"/>
    </source>
</evidence>
<proteinExistence type="predicted"/>
<evidence type="ECO:0000313" key="2">
    <source>
        <dbReference type="Proteomes" id="UP000230842"/>
    </source>
</evidence>
<organism evidence="1 2">
    <name type="scientific">Mumia flava</name>
    <dbReference type="NCBI Taxonomy" id="1348852"/>
    <lineage>
        <taxon>Bacteria</taxon>
        <taxon>Bacillati</taxon>
        <taxon>Actinomycetota</taxon>
        <taxon>Actinomycetes</taxon>
        <taxon>Propionibacteriales</taxon>
        <taxon>Nocardioidaceae</taxon>
        <taxon>Mumia</taxon>
    </lineage>
</organism>
<dbReference type="AlphaFoldDB" id="A0A2M9BEU5"/>
<protein>
    <submittedName>
        <fullName evidence="1">Uncharacterized protein</fullName>
    </submittedName>
</protein>
<accession>A0A2M9BEU5</accession>
<reference evidence="1 2" key="1">
    <citation type="submission" date="2017-11" db="EMBL/GenBank/DDBJ databases">
        <title>Genomic Encyclopedia of Archaeal and Bacterial Type Strains, Phase II (KMG-II): From Individual Species to Whole Genera.</title>
        <authorList>
            <person name="Goeker M."/>
        </authorList>
    </citation>
    <scope>NUCLEOTIDE SEQUENCE [LARGE SCALE GENOMIC DNA]</scope>
    <source>
        <strain evidence="1 2">DSM 27763</strain>
    </source>
</reference>